<feature type="domain" description="Quinate/shikimate 5-dehydrogenase/glutamyl-tRNA reductase" evidence="9">
    <location>
        <begin position="172"/>
        <end position="304"/>
    </location>
</feature>
<dbReference type="InterPro" id="IPR036453">
    <property type="entry name" value="GluRdtase_dimer_dom_sf"/>
</dbReference>
<dbReference type="EMBL" id="CAFAAD010000001">
    <property type="protein sequence ID" value="CAB4780165.1"/>
    <property type="molecule type" value="Genomic_DNA"/>
</dbReference>
<gene>
    <name evidence="13" type="ORF">UFOPK1762_00115</name>
    <name evidence="14" type="ORF">UFOPK1906_01189</name>
    <name evidence="15" type="ORF">UFOPK2624_00302</name>
    <name evidence="16" type="ORF">UFOPK2969_00026</name>
    <name evidence="17" type="ORF">UFOPK3010_00055</name>
    <name evidence="11" type="ORF">UFOPK3331_00353</name>
    <name evidence="18" type="ORF">UFOPK3785_00257</name>
    <name evidence="19" type="ORF">UFOPK3927_00085</name>
    <name evidence="12" type="ORF">UFOPK4201_00961</name>
    <name evidence="20" type="ORF">UFOPK4371_00178</name>
</gene>
<dbReference type="GO" id="GO:0008883">
    <property type="term" value="F:glutamyl-tRNA reductase activity"/>
    <property type="evidence" value="ECO:0007669"/>
    <property type="project" value="UniProtKB-EC"/>
</dbReference>
<dbReference type="InterPro" id="IPR015896">
    <property type="entry name" value="4pyrrol_synth_GluRdtase_dimer"/>
</dbReference>
<dbReference type="UniPathway" id="UPA00251">
    <property type="reaction ID" value="UER00316"/>
</dbReference>
<evidence type="ECO:0000313" key="17">
    <source>
        <dbReference type="EMBL" id="CAB4792196.1"/>
    </source>
</evidence>
<reference evidence="14" key="1">
    <citation type="submission" date="2020-05" db="EMBL/GenBank/DDBJ databases">
        <authorList>
            <person name="Chiriac C."/>
            <person name="Salcher M."/>
            <person name="Ghai R."/>
            <person name="Kavagutti S V."/>
        </authorList>
    </citation>
    <scope>NUCLEOTIDE SEQUENCE</scope>
</reference>
<dbReference type="PIRSF" id="PIRSF000445">
    <property type="entry name" value="4pyrrol_synth_GluRdtase"/>
    <property type="match status" value="1"/>
</dbReference>
<dbReference type="EMBL" id="CAFBRD010000004">
    <property type="protein sequence ID" value="CAB5073487.1"/>
    <property type="molecule type" value="Genomic_DNA"/>
</dbReference>
<dbReference type="EC" id="1.2.1.70" evidence="3"/>
<dbReference type="SUPFAM" id="SSF69075">
    <property type="entry name" value="Glutamyl tRNA-reductase dimerization domain"/>
    <property type="match status" value="1"/>
</dbReference>
<evidence type="ECO:0000256" key="1">
    <source>
        <dbReference type="ARBA" id="ARBA00005059"/>
    </source>
</evidence>
<dbReference type="HAMAP" id="MF_00087">
    <property type="entry name" value="Glu_tRNA_reductase"/>
    <property type="match status" value="1"/>
</dbReference>
<feature type="domain" description="Tetrapyrrole biosynthesis glutamyl-tRNA reductase dimerisation" evidence="8">
    <location>
        <begin position="321"/>
        <end position="419"/>
    </location>
</feature>
<dbReference type="FunFam" id="3.40.50.720:FF:000031">
    <property type="entry name" value="Glutamyl-tRNA reductase"/>
    <property type="match status" value="1"/>
</dbReference>
<dbReference type="EMBL" id="CAESAL010000007">
    <property type="protein sequence ID" value="CAB4332971.1"/>
    <property type="molecule type" value="Genomic_DNA"/>
</dbReference>
<dbReference type="InterPro" id="IPR036343">
    <property type="entry name" value="GluRdtase_N_sf"/>
</dbReference>
<evidence type="ECO:0000256" key="3">
    <source>
        <dbReference type="ARBA" id="ARBA00012970"/>
    </source>
</evidence>
<evidence type="ECO:0000256" key="5">
    <source>
        <dbReference type="ARBA" id="ARBA00023002"/>
    </source>
</evidence>
<organism evidence="14">
    <name type="scientific">freshwater metagenome</name>
    <dbReference type="NCBI Taxonomy" id="449393"/>
    <lineage>
        <taxon>unclassified sequences</taxon>
        <taxon>metagenomes</taxon>
        <taxon>ecological metagenomes</taxon>
    </lineage>
</organism>
<keyword evidence="6" id="KW-0627">Porphyrin biosynthesis</keyword>
<dbReference type="EMBL" id="CAEZXY010000006">
    <property type="protein sequence ID" value="CAB4696838.1"/>
    <property type="molecule type" value="Genomic_DNA"/>
</dbReference>
<dbReference type="NCBIfam" id="NF000744">
    <property type="entry name" value="PRK00045.1-3"/>
    <property type="match status" value="1"/>
</dbReference>
<comment type="pathway">
    <text evidence="1">Porphyrin-containing compound metabolism; protoporphyrin-IX biosynthesis; 5-aminolevulinate from L-glutamyl-tRNA(Glu): step 1/2.</text>
</comment>
<dbReference type="InterPro" id="IPR000343">
    <property type="entry name" value="4pyrrol_synth_GluRdtase"/>
</dbReference>
<dbReference type="Gene3D" id="3.30.460.30">
    <property type="entry name" value="Glutamyl-tRNA reductase, N-terminal domain"/>
    <property type="match status" value="1"/>
</dbReference>
<evidence type="ECO:0000313" key="13">
    <source>
        <dbReference type="EMBL" id="CAB4575307.1"/>
    </source>
</evidence>
<dbReference type="Gene3D" id="3.40.50.720">
    <property type="entry name" value="NAD(P)-binding Rossmann-like Domain"/>
    <property type="match status" value="1"/>
</dbReference>
<dbReference type="EMBL" id="CAEZTY010000002">
    <property type="protein sequence ID" value="CAB4575307.1"/>
    <property type="molecule type" value="Genomic_DNA"/>
</dbReference>
<dbReference type="PROSITE" id="PS00747">
    <property type="entry name" value="GLUTR"/>
    <property type="match status" value="1"/>
</dbReference>
<dbReference type="GO" id="GO:0019353">
    <property type="term" value="P:protoporphyrinogen IX biosynthetic process from glutamate"/>
    <property type="evidence" value="ECO:0007669"/>
    <property type="project" value="TreeGrafter"/>
</dbReference>
<evidence type="ECO:0000313" key="18">
    <source>
        <dbReference type="EMBL" id="CAB4942051.1"/>
    </source>
</evidence>
<dbReference type="PANTHER" id="PTHR43013:SF1">
    <property type="entry name" value="GLUTAMYL-TRNA REDUCTASE"/>
    <property type="match status" value="1"/>
</dbReference>
<dbReference type="SUPFAM" id="SSF51735">
    <property type="entry name" value="NAD(P)-binding Rossmann-fold domains"/>
    <property type="match status" value="1"/>
</dbReference>
<keyword evidence="5" id="KW-0560">Oxidoreductase</keyword>
<dbReference type="InterPro" id="IPR018214">
    <property type="entry name" value="GluRdtase_CS"/>
</dbReference>
<dbReference type="EMBL" id="CAFBOK010000005">
    <property type="protein sequence ID" value="CAB4970953.1"/>
    <property type="molecule type" value="Genomic_DNA"/>
</dbReference>
<evidence type="ECO:0000256" key="7">
    <source>
        <dbReference type="ARBA" id="ARBA00047464"/>
    </source>
</evidence>
<dbReference type="InterPro" id="IPR036291">
    <property type="entry name" value="NAD(P)-bd_dom_sf"/>
</dbReference>
<dbReference type="EMBL" id="CAEZVC010000074">
    <property type="protein sequence ID" value="CAB4626212.1"/>
    <property type="molecule type" value="Genomic_DNA"/>
</dbReference>
<evidence type="ECO:0000256" key="4">
    <source>
        <dbReference type="ARBA" id="ARBA00022857"/>
    </source>
</evidence>
<name>A0A6J6INN3_9ZZZZ</name>
<dbReference type="InterPro" id="IPR015895">
    <property type="entry name" value="4pyrrol_synth_GluRdtase_N"/>
</dbReference>
<feature type="domain" description="Glutamyl-tRNA reductase N-terminal" evidence="10">
    <location>
        <begin position="6"/>
        <end position="156"/>
    </location>
</feature>
<evidence type="ECO:0000313" key="12">
    <source>
        <dbReference type="EMBL" id="CAB4371637.1"/>
    </source>
</evidence>
<evidence type="ECO:0000259" key="8">
    <source>
        <dbReference type="Pfam" id="PF00745"/>
    </source>
</evidence>
<dbReference type="Pfam" id="PF05201">
    <property type="entry name" value="GlutR_N"/>
    <property type="match status" value="1"/>
</dbReference>
<evidence type="ECO:0000313" key="15">
    <source>
        <dbReference type="EMBL" id="CAB4696838.1"/>
    </source>
</evidence>
<keyword evidence="4" id="KW-0521">NADP</keyword>
<evidence type="ECO:0000313" key="20">
    <source>
        <dbReference type="EMBL" id="CAB5073487.1"/>
    </source>
</evidence>
<dbReference type="EMBL" id="CAFBNJ010000008">
    <property type="protein sequence ID" value="CAB4942051.1"/>
    <property type="molecule type" value="Genomic_DNA"/>
</dbReference>
<evidence type="ECO:0000259" key="9">
    <source>
        <dbReference type="Pfam" id="PF01488"/>
    </source>
</evidence>
<evidence type="ECO:0000313" key="19">
    <source>
        <dbReference type="EMBL" id="CAB4970953.1"/>
    </source>
</evidence>
<dbReference type="EMBL" id="CAFAAM010000004">
    <property type="protein sequence ID" value="CAB4792196.1"/>
    <property type="molecule type" value="Genomic_DNA"/>
</dbReference>
<evidence type="ECO:0000313" key="14">
    <source>
        <dbReference type="EMBL" id="CAB4626212.1"/>
    </source>
</evidence>
<sequence>MSVVVVGLNHRTVPLALLERVTIDDARLPKALHDVLSQDHVSEAVVLSTCNRTEVYVVAEKFHPAYGDLRTFFSELAFAAPEELADHLYVHDADAAAGHLFRVASGIDSAVVGEAEILGQVRRAWDIAQTEGAAGSQLNLLFRHALEMGKRARTETGIGRHVASVSTAAVAMAAQHLGSLEGRSILVMGAGEMGEGMVRALASNGVSDIRIANRTWENAADLAERLGGTAIRLADLDAALSEVDLLLTGTGANSMIIEHADIERVMRARGDREILVVDVAVPRDVDPAAADIPGVTILDMDDLRAFAEAGMAERRREVASVEAMCGEELERYLAVSSAREVAPLISRLHEKSDEIRLAELERLRARLGDLDERQLEALDSLTKGIVAKLLHQPTVRLKDAAGSPRGERLAEALRDLFEL</sequence>
<dbReference type="AlphaFoldDB" id="A0A6J6INN3"/>
<evidence type="ECO:0000256" key="6">
    <source>
        <dbReference type="ARBA" id="ARBA00023244"/>
    </source>
</evidence>
<dbReference type="CDD" id="cd05213">
    <property type="entry name" value="NAD_bind_Glutamyl_tRNA_reduct"/>
    <property type="match status" value="1"/>
</dbReference>
<dbReference type="SUPFAM" id="SSF69742">
    <property type="entry name" value="Glutamyl tRNA-reductase catalytic, N-terminal domain"/>
    <property type="match status" value="1"/>
</dbReference>
<comment type="catalytic activity">
    <reaction evidence="7">
        <text>(S)-4-amino-5-oxopentanoate + tRNA(Glu) + NADP(+) = L-glutamyl-tRNA(Glu) + NADPH + H(+)</text>
        <dbReference type="Rhea" id="RHEA:12344"/>
        <dbReference type="Rhea" id="RHEA-COMP:9663"/>
        <dbReference type="Rhea" id="RHEA-COMP:9680"/>
        <dbReference type="ChEBI" id="CHEBI:15378"/>
        <dbReference type="ChEBI" id="CHEBI:57501"/>
        <dbReference type="ChEBI" id="CHEBI:57783"/>
        <dbReference type="ChEBI" id="CHEBI:58349"/>
        <dbReference type="ChEBI" id="CHEBI:78442"/>
        <dbReference type="ChEBI" id="CHEBI:78520"/>
        <dbReference type="EC" id="1.2.1.70"/>
    </reaction>
</comment>
<dbReference type="FunFam" id="3.30.460.30:FF:000001">
    <property type="entry name" value="Glutamyl-tRNA reductase"/>
    <property type="match status" value="1"/>
</dbReference>
<protein>
    <recommendedName>
        <fullName evidence="3">glutamyl-tRNA reductase</fullName>
        <ecNumber evidence="3">1.2.1.70</ecNumber>
    </recommendedName>
</protein>
<evidence type="ECO:0000259" key="10">
    <source>
        <dbReference type="Pfam" id="PF05201"/>
    </source>
</evidence>
<comment type="similarity">
    <text evidence="2">Belongs to the glutamyl-tRNA reductase family.</text>
</comment>
<dbReference type="InterPro" id="IPR006151">
    <property type="entry name" value="Shikm_DH/Glu-tRNA_Rdtase"/>
</dbReference>
<accession>A0A6J6INN3</accession>
<dbReference type="Pfam" id="PF01488">
    <property type="entry name" value="Shikimate_DH"/>
    <property type="match status" value="1"/>
</dbReference>
<proteinExistence type="inferred from homology"/>
<evidence type="ECO:0000256" key="2">
    <source>
        <dbReference type="ARBA" id="ARBA00005916"/>
    </source>
</evidence>
<evidence type="ECO:0000313" key="11">
    <source>
        <dbReference type="EMBL" id="CAB4332971.1"/>
    </source>
</evidence>
<evidence type="ECO:0000313" key="16">
    <source>
        <dbReference type="EMBL" id="CAB4780165.1"/>
    </source>
</evidence>
<dbReference type="GO" id="GO:0050661">
    <property type="term" value="F:NADP binding"/>
    <property type="evidence" value="ECO:0007669"/>
    <property type="project" value="InterPro"/>
</dbReference>
<dbReference type="PANTHER" id="PTHR43013">
    <property type="entry name" value="GLUTAMYL-TRNA REDUCTASE"/>
    <property type="match status" value="1"/>
</dbReference>
<dbReference type="EMBL" id="CAEUNJ010000035">
    <property type="protein sequence ID" value="CAB4371637.1"/>
    <property type="molecule type" value="Genomic_DNA"/>
</dbReference>
<dbReference type="Pfam" id="PF00745">
    <property type="entry name" value="GlutR_dimer"/>
    <property type="match status" value="1"/>
</dbReference>
<dbReference type="NCBIfam" id="TIGR01035">
    <property type="entry name" value="hemA"/>
    <property type="match status" value="1"/>
</dbReference>